<dbReference type="InterPro" id="IPR025403">
    <property type="entry name" value="TgpA-like_C"/>
</dbReference>
<dbReference type="Pfam" id="PF11992">
    <property type="entry name" value="TgpA_N"/>
    <property type="match status" value="1"/>
</dbReference>
<feature type="transmembrane region" description="Helical" evidence="1">
    <location>
        <begin position="164"/>
        <end position="182"/>
    </location>
</feature>
<dbReference type="InterPro" id="IPR002931">
    <property type="entry name" value="Transglutaminase-like"/>
</dbReference>
<feature type="transmembrane region" description="Helical" evidence="1">
    <location>
        <begin position="63"/>
        <end position="80"/>
    </location>
</feature>
<accession>A0ABV2AWC1</accession>
<evidence type="ECO:0000259" key="2">
    <source>
        <dbReference type="SMART" id="SM00460"/>
    </source>
</evidence>
<feature type="domain" description="Transglutaminase-like" evidence="2">
    <location>
        <begin position="404"/>
        <end position="475"/>
    </location>
</feature>
<sequence length="669" mass="73347">MSRASDIPDGPDDSQRLRLVVCLSLIAIPHALHLPLWVLGLAVPIIIWQFISASRGWPLPGRLVRFTLAAAAFTAVFVGFGRVNGQEAGVSLLVLLLALKLCEIRSHRDAMVFLSLTCFLLVTQFLFSQSLAMAVYLVVGTWVIVAAFVDIGSGGPPRATLAESARLLAQALPIAALLFVLFPRIPGPIWGLPSDAGARATSGLSENMSPGSITNLALSGGVALRARFDDDIPPPAERYWRGPVLWDFDGRTWSINQANERLPDANLDAANGRRWRVDITLEPTRHDWLIALDVPVGADRPTTRSAGATLTARDDIDQRIRYRATSISGGMLDGELAYTTRRRALLLPVDGNDRARALARRWRAQGLDPAQVVDAALTRFRQQPFHYTLTPPATRRDSSIDDFLFESLAGFCEHYAGAFTFLMRAAGVPARVVTGYQGAEKATVGDYWVVRNSDAHAWAEVWLKGRGWVRIDPTAAVAPGRIESGVAASIADRDALPYMARGGGDAWYRVQMLWDGINAGWNRWFLAYGPGLQQRVLDMLGLGGGWGKALLALTVGVVGLLTLVSVGIAWRLRKVADADPVVRAWRQVCVRLATIGYPRGPSEGPRAYGERVAALRPDLAGAIDDLTSRYVRLRYGHSTVDQRGLRLEFMARARAFRPRRHARRRHATE</sequence>
<keyword evidence="1" id="KW-1133">Transmembrane helix</keyword>
<dbReference type="PANTHER" id="PTHR42736">
    <property type="entry name" value="PROTEIN-GLUTAMINE GAMMA-GLUTAMYLTRANSFERASE"/>
    <property type="match status" value="1"/>
</dbReference>
<keyword evidence="4" id="KW-1185">Reference proteome</keyword>
<dbReference type="PANTHER" id="PTHR42736:SF1">
    <property type="entry name" value="PROTEIN-GLUTAMINE GAMMA-GLUTAMYLTRANSFERASE"/>
    <property type="match status" value="1"/>
</dbReference>
<dbReference type="InterPro" id="IPR052901">
    <property type="entry name" value="Bact_TGase-like"/>
</dbReference>
<dbReference type="InterPro" id="IPR021878">
    <property type="entry name" value="TgpA_N"/>
</dbReference>
<dbReference type="Pfam" id="PF13559">
    <property type="entry name" value="DUF4129"/>
    <property type="match status" value="1"/>
</dbReference>
<evidence type="ECO:0000256" key="1">
    <source>
        <dbReference type="SAM" id="Phobius"/>
    </source>
</evidence>
<dbReference type="Gene3D" id="3.10.620.30">
    <property type="match status" value="1"/>
</dbReference>
<reference evidence="3 4" key="1">
    <citation type="submission" date="2013-03" db="EMBL/GenBank/DDBJ databases">
        <title>Salinisphaera dokdonensis CL-ES53 Genome Sequencing.</title>
        <authorList>
            <person name="Li C."/>
            <person name="Lai Q."/>
            <person name="Shao Z."/>
        </authorList>
    </citation>
    <scope>NUCLEOTIDE SEQUENCE [LARGE SCALE GENOMIC DNA]</scope>
    <source>
        <strain evidence="3 4">CL-ES53</strain>
    </source>
</reference>
<dbReference type="EMBL" id="APND01000001">
    <property type="protein sequence ID" value="MES1927943.1"/>
    <property type="molecule type" value="Genomic_DNA"/>
</dbReference>
<gene>
    <name evidence="3" type="ORF">SADO_01770</name>
</gene>
<feature type="transmembrane region" description="Helical" evidence="1">
    <location>
        <begin position="110"/>
        <end position="127"/>
    </location>
</feature>
<feature type="transmembrane region" description="Helical" evidence="1">
    <location>
        <begin position="133"/>
        <end position="152"/>
    </location>
</feature>
<dbReference type="RefSeq" id="WP_353108719.1">
    <property type="nucleotide sequence ID" value="NZ_APND01000001.1"/>
</dbReference>
<dbReference type="Proteomes" id="UP001460888">
    <property type="component" value="Unassembled WGS sequence"/>
</dbReference>
<keyword evidence="1" id="KW-0472">Membrane</keyword>
<organism evidence="3 4">
    <name type="scientific">Salinisphaera dokdonensis CL-ES53</name>
    <dbReference type="NCBI Taxonomy" id="1304272"/>
    <lineage>
        <taxon>Bacteria</taxon>
        <taxon>Pseudomonadati</taxon>
        <taxon>Pseudomonadota</taxon>
        <taxon>Gammaproteobacteria</taxon>
        <taxon>Salinisphaerales</taxon>
        <taxon>Salinisphaeraceae</taxon>
        <taxon>Salinisphaera</taxon>
    </lineage>
</organism>
<dbReference type="Pfam" id="PF01841">
    <property type="entry name" value="Transglut_core"/>
    <property type="match status" value="1"/>
</dbReference>
<proteinExistence type="predicted"/>
<protein>
    <submittedName>
        <fullName evidence="3">Transglutaminase</fullName>
    </submittedName>
</protein>
<name>A0ABV2AWC1_9GAMM</name>
<dbReference type="SUPFAM" id="SSF54001">
    <property type="entry name" value="Cysteine proteinases"/>
    <property type="match status" value="1"/>
</dbReference>
<dbReference type="InterPro" id="IPR038765">
    <property type="entry name" value="Papain-like_cys_pep_sf"/>
</dbReference>
<feature type="transmembrane region" description="Helical" evidence="1">
    <location>
        <begin position="549"/>
        <end position="570"/>
    </location>
</feature>
<evidence type="ECO:0000313" key="3">
    <source>
        <dbReference type="EMBL" id="MES1927943.1"/>
    </source>
</evidence>
<keyword evidence="1" id="KW-0812">Transmembrane</keyword>
<feature type="transmembrane region" description="Helical" evidence="1">
    <location>
        <begin position="34"/>
        <end position="51"/>
    </location>
</feature>
<comment type="caution">
    <text evidence="3">The sequence shown here is derived from an EMBL/GenBank/DDBJ whole genome shotgun (WGS) entry which is preliminary data.</text>
</comment>
<evidence type="ECO:0000313" key="4">
    <source>
        <dbReference type="Proteomes" id="UP001460888"/>
    </source>
</evidence>
<dbReference type="SMART" id="SM00460">
    <property type="entry name" value="TGc"/>
    <property type="match status" value="1"/>
</dbReference>